<evidence type="ECO:0000256" key="4">
    <source>
        <dbReference type="RuleBase" id="RU003744"/>
    </source>
</evidence>
<comment type="caution">
    <text evidence="8">The sequence shown here is derived from an EMBL/GenBank/DDBJ whole genome shotgun (WGS) entry which is preliminary data.</text>
</comment>
<evidence type="ECO:0000256" key="1">
    <source>
        <dbReference type="ARBA" id="ARBA00004196"/>
    </source>
</evidence>
<gene>
    <name evidence="8" type="ORF">ACFO8Q_12850</name>
</gene>
<dbReference type="SUPFAM" id="SSF53850">
    <property type="entry name" value="Periplasmic binding protein-like II"/>
    <property type="match status" value="1"/>
</dbReference>
<feature type="domain" description="Ionotropic glutamate receptor C-terminal" evidence="7">
    <location>
        <begin position="45"/>
        <end position="268"/>
    </location>
</feature>
<organism evidence="8 9">
    <name type="scientific">Effusibacillus consociatus</name>
    <dbReference type="NCBI Taxonomy" id="1117041"/>
    <lineage>
        <taxon>Bacteria</taxon>
        <taxon>Bacillati</taxon>
        <taxon>Bacillota</taxon>
        <taxon>Bacilli</taxon>
        <taxon>Bacillales</taxon>
        <taxon>Alicyclobacillaceae</taxon>
        <taxon>Effusibacillus</taxon>
    </lineage>
</organism>
<dbReference type="PANTHER" id="PTHR35936">
    <property type="entry name" value="MEMBRANE-BOUND LYTIC MUREIN TRANSGLYCOSYLASE F"/>
    <property type="match status" value="1"/>
</dbReference>
<dbReference type="InterPro" id="IPR001638">
    <property type="entry name" value="Solute-binding_3/MltF_N"/>
</dbReference>
<dbReference type="InterPro" id="IPR001320">
    <property type="entry name" value="Iontro_rcpt_C"/>
</dbReference>
<dbReference type="InterPro" id="IPR018313">
    <property type="entry name" value="SBP_3_CS"/>
</dbReference>
<protein>
    <submittedName>
        <fullName evidence="8">Basic amino acid ABC transporter substrate-binding protein</fullName>
    </submittedName>
</protein>
<comment type="subcellular location">
    <subcellularLocation>
        <location evidence="1">Cell envelope</location>
    </subcellularLocation>
</comment>
<reference evidence="9" key="1">
    <citation type="journal article" date="2019" name="Int. J. Syst. Evol. Microbiol.">
        <title>The Global Catalogue of Microorganisms (GCM) 10K type strain sequencing project: providing services to taxonomists for standard genome sequencing and annotation.</title>
        <authorList>
            <consortium name="The Broad Institute Genomics Platform"/>
            <consortium name="The Broad Institute Genome Sequencing Center for Infectious Disease"/>
            <person name="Wu L."/>
            <person name="Ma J."/>
        </authorList>
    </citation>
    <scope>NUCLEOTIDE SEQUENCE [LARGE SCALE GENOMIC DNA]</scope>
    <source>
        <strain evidence="9">WYCCWR 12678</strain>
    </source>
</reference>
<feature type="chain" id="PRO_5046989350" evidence="5">
    <location>
        <begin position="21"/>
        <end position="269"/>
    </location>
</feature>
<name>A0ABV9Q155_9BACL</name>
<evidence type="ECO:0000256" key="2">
    <source>
        <dbReference type="ARBA" id="ARBA00010333"/>
    </source>
</evidence>
<evidence type="ECO:0000313" key="9">
    <source>
        <dbReference type="Proteomes" id="UP001596002"/>
    </source>
</evidence>
<evidence type="ECO:0000256" key="5">
    <source>
        <dbReference type="SAM" id="SignalP"/>
    </source>
</evidence>
<keyword evidence="9" id="KW-1185">Reference proteome</keyword>
<dbReference type="Pfam" id="PF00497">
    <property type="entry name" value="SBP_bac_3"/>
    <property type="match status" value="1"/>
</dbReference>
<dbReference type="PROSITE" id="PS51257">
    <property type="entry name" value="PROKAR_LIPOPROTEIN"/>
    <property type="match status" value="1"/>
</dbReference>
<sequence>MKKVKGLMFAATLLLGTALVGCGGKTEPAGNNQAGGSTPAPQAKEYVVGTDAAYAPFESVNDKKEIVGFDIELLQAIADKGGFKVTFKNTPWDGIFETLKNGDRDILISAITITDKRKADMDFSEKYFEAQQLIALPQSSTVKSLDELKDKKIGVQTGTTGDEIVSEKFGKTNPNIVRFDTTPLALKELENGGLAAVVADNGVVNNYVKNNAPKNLKFIEDNKSFEKEYYGIAVKKGNKELLDKINAGFKKVKEDGTYDKLVEKYFGKK</sequence>
<keyword evidence="3 5" id="KW-0732">Signal</keyword>
<comment type="similarity">
    <text evidence="2 4">Belongs to the bacterial solute-binding protein 3 family.</text>
</comment>
<dbReference type="SMART" id="SM00079">
    <property type="entry name" value="PBPe"/>
    <property type="match status" value="1"/>
</dbReference>
<evidence type="ECO:0000313" key="8">
    <source>
        <dbReference type="EMBL" id="MFC4768236.1"/>
    </source>
</evidence>
<dbReference type="Gene3D" id="3.40.190.10">
    <property type="entry name" value="Periplasmic binding protein-like II"/>
    <property type="match status" value="2"/>
</dbReference>
<dbReference type="Proteomes" id="UP001596002">
    <property type="component" value="Unassembled WGS sequence"/>
</dbReference>
<dbReference type="PROSITE" id="PS01039">
    <property type="entry name" value="SBP_BACTERIAL_3"/>
    <property type="match status" value="1"/>
</dbReference>
<feature type="signal peptide" evidence="5">
    <location>
        <begin position="1"/>
        <end position="20"/>
    </location>
</feature>
<evidence type="ECO:0000256" key="3">
    <source>
        <dbReference type="ARBA" id="ARBA00022729"/>
    </source>
</evidence>
<dbReference type="RefSeq" id="WP_380026179.1">
    <property type="nucleotide sequence ID" value="NZ_JBHSHC010000098.1"/>
</dbReference>
<dbReference type="SMART" id="SM00062">
    <property type="entry name" value="PBPb"/>
    <property type="match status" value="1"/>
</dbReference>
<dbReference type="CDD" id="cd13624">
    <property type="entry name" value="PBP2_Arg_Lys_His"/>
    <property type="match status" value="1"/>
</dbReference>
<evidence type="ECO:0000259" key="7">
    <source>
        <dbReference type="SMART" id="SM00079"/>
    </source>
</evidence>
<proteinExistence type="inferred from homology"/>
<evidence type="ECO:0000259" key="6">
    <source>
        <dbReference type="SMART" id="SM00062"/>
    </source>
</evidence>
<dbReference type="PANTHER" id="PTHR35936:SF17">
    <property type="entry name" value="ARGININE-BINDING EXTRACELLULAR PROTEIN ARTP"/>
    <property type="match status" value="1"/>
</dbReference>
<feature type="domain" description="Solute-binding protein family 3/N-terminal" evidence="6">
    <location>
        <begin position="45"/>
        <end position="269"/>
    </location>
</feature>
<dbReference type="EMBL" id="JBHSHC010000098">
    <property type="protein sequence ID" value="MFC4768236.1"/>
    <property type="molecule type" value="Genomic_DNA"/>
</dbReference>
<accession>A0ABV9Q155</accession>